<sequence length="284" mass="31218">MKNLKTSLKDQRIVFLGTGTAGVGISDLCRVGFERGEISEEEIAKKMVFLDSKGLVYKGRAGVDSNPQKKQVALQKREMDFYGFTGDANLVEVIKKVKPTVLVGTTAVGGSFTEEAIREMAKHCDRPVILPFSNPTSLAECTAEEAIRWTDGRGIVGSGSPFDPVEYKGKTYYIGQGNNVFIFPGVGLGAMVSTSRIITDSMFLVAADAMAECVSEERFNSGAIYPKAQDLRHVSSTIAKAVVREAMRLRYGRIIKDTDVNDIVDAEQWYPEYCEYLAPKDARL</sequence>
<dbReference type="InterPro" id="IPR001891">
    <property type="entry name" value="Malic_OxRdtase"/>
</dbReference>
<dbReference type="Proteomes" id="UP000013776">
    <property type="component" value="Unassembled WGS sequence"/>
</dbReference>
<keyword evidence="4" id="KW-1185">Reference proteome</keyword>
<reference evidence="3 4" key="1">
    <citation type="journal article" date="2013" name="MBio">
        <title>Genome sequencing of the plant pathogen Taphrina deformans, the causal agent of peach leaf curl.</title>
        <authorList>
            <person name="Cisse O.H."/>
            <person name="Almeida J.M.G.C.F."/>
            <person name="Fonseca A."/>
            <person name="Kumar A.A."/>
            <person name="Salojaervi J."/>
            <person name="Overmyer K."/>
            <person name="Hauser P.M."/>
            <person name="Pagni M."/>
        </authorList>
    </citation>
    <scope>NUCLEOTIDE SEQUENCE [LARGE SCALE GENOMIC DNA]</scope>
    <source>
        <strain evidence="4">PYCC 5710 / ATCC 11124 / CBS 356.35 / IMI 108563 / JCM 9778 / NBRC 8474</strain>
    </source>
</reference>
<dbReference type="EMBL" id="CAHR02000136">
    <property type="protein sequence ID" value="CCG83303.1"/>
    <property type="molecule type" value="Genomic_DNA"/>
</dbReference>
<evidence type="ECO:0000259" key="2">
    <source>
        <dbReference type="SMART" id="SM00919"/>
    </source>
</evidence>
<dbReference type="VEuPathDB" id="FungiDB:TAPDE_003442"/>
<dbReference type="GO" id="GO:0051287">
    <property type="term" value="F:NAD binding"/>
    <property type="evidence" value="ECO:0007669"/>
    <property type="project" value="InterPro"/>
</dbReference>
<comment type="caution">
    <text evidence="3">The sequence shown here is derived from an EMBL/GenBank/DDBJ whole genome shotgun (WGS) entry which is preliminary data.</text>
</comment>
<dbReference type="SUPFAM" id="SSF51735">
    <property type="entry name" value="NAD(P)-binding Rossmann-fold domains"/>
    <property type="match status" value="1"/>
</dbReference>
<dbReference type="GO" id="GO:0004470">
    <property type="term" value="F:malic enzyme activity"/>
    <property type="evidence" value="ECO:0007669"/>
    <property type="project" value="InterPro"/>
</dbReference>
<evidence type="ECO:0000313" key="3">
    <source>
        <dbReference type="EMBL" id="CCG83303.1"/>
    </source>
</evidence>
<feature type="binding site" evidence="1">
    <location>
        <position position="178"/>
    </location>
    <ligand>
        <name>(S)-malate</name>
        <dbReference type="ChEBI" id="CHEBI:15589"/>
    </ligand>
</feature>
<dbReference type="PRINTS" id="PR00072">
    <property type="entry name" value="MALOXRDTASE"/>
</dbReference>
<accession>R4XIV9</accession>
<dbReference type="AlphaFoldDB" id="R4XIV9"/>
<evidence type="ECO:0000256" key="1">
    <source>
        <dbReference type="PIRSR" id="PIRSR000106-2"/>
    </source>
</evidence>
<dbReference type="PANTHER" id="PTHR23406:SF34">
    <property type="entry name" value="NAD-DEPENDENT MALIC ENZYME, MITOCHONDRIAL"/>
    <property type="match status" value="1"/>
</dbReference>
<dbReference type="Pfam" id="PF03949">
    <property type="entry name" value="Malic_M"/>
    <property type="match status" value="1"/>
</dbReference>
<dbReference type="STRING" id="1097556.R4XIV9"/>
<dbReference type="GO" id="GO:0016616">
    <property type="term" value="F:oxidoreductase activity, acting on the CH-OH group of donors, NAD or NADP as acceptor"/>
    <property type="evidence" value="ECO:0007669"/>
    <property type="project" value="InterPro"/>
</dbReference>
<protein>
    <submittedName>
        <fullName evidence="3">Malic enzyme</fullName>
    </submittedName>
</protein>
<dbReference type="eggNOG" id="KOG1257">
    <property type="taxonomic scope" value="Eukaryota"/>
</dbReference>
<dbReference type="PANTHER" id="PTHR23406">
    <property type="entry name" value="MALIC ENZYME-RELATED"/>
    <property type="match status" value="1"/>
</dbReference>
<dbReference type="Gene3D" id="3.40.50.720">
    <property type="entry name" value="NAD(P)-binding Rossmann-like Domain"/>
    <property type="match status" value="1"/>
</dbReference>
<gene>
    <name evidence="3" type="ORF">TAPDE_003442</name>
</gene>
<organism evidence="3 4">
    <name type="scientific">Taphrina deformans (strain PYCC 5710 / ATCC 11124 / CBS 356.35 / IMI 108563 / JCM 9778 / NBRC 8474)</name>
    <name type="common">Peach leaf curl fungus</name>
    <name type="synonym">Lalaria deformans</name>
    <dbReference type="NCBI Taxonomy" id="1097556"/>
    <lineage>
        <taxon>Eukaryota</taxon>
        <taxon>Fungi</taxon>
        <taxon>Dikarya</taxon>
        <taxon>Ascomycota</taxon>
        <taxon>Taphrinomycotina</taxon>
        <taxon>Taphrinomycetes</taxon>
        <taxon>Taphrinales</taxon>
        <taxon>Taphrinaceae</taxon>
        <taxon>Taphrina</taxon>
    </lineage>
</organism>
<feature type="domain" description="Malic enzyme NAD-binding" evidence="2">
    <location>
        <begin position="1"/>
        <end position="247"/>
    </location>
</feature>
<dbReference type="OrthoDB" id="5365701at2759"/>
<dbReference type="SMART" id="SM00919">
    <property type="entry name" value="Malic_M"/>
    <property type="match status" value="1"/>
</dbReference>
<dbReference type="PIRSF" id="PIRSF000106">
    <property type="entry name" value="ME"/>
    <property type="match status" value="1"/>
</dbReference>
<feature type="binding site" evidence="1">
    <location>
        <position position="134"/>
    </location>
    <ligand>
        <name>(S)-malate</name>
        <dbReference type="ChEBI" id="CHEBI:15589"/>
    </ligand>
</feature>
<name>R4XIV9_TAPDE</name>
<dbReference type="GO" id="GO:0006108">
    <property type="term" value="P:malate metabolic process"/>
    <property type="evidence" value="ECO:0007669"/>
    <property type="project" value="TreeGrafter"/>
</dbReference>
<proteinExistence type="predicted"/>
<dbReference type="InterPro" id="IPR036291">
    <property type="entry name" value="NAD(P)-bd_dom_sf"/>
</dbReference>
<dbReference type="InterPro" id="IPR012302">
    <property type="entry name" value="Malic_NAD-bd"/>
</dbReference>
<evidence type="ECO:0000313" key="4">
    <source>
        <dbReference type="Proteomes" id="UP000013776"/>
    </source>
</evidence>